<comment type="caution">
    <text evidence="1">The sequence shown here is derived from an EMBL/GenBank/DDBJ whole genome shotgun (WGS) entry which is preliminary data.</text>
</comment>
<sequence length="153" mass="15677">MGEFLWGAEISLVENQEFATVLLEHLLDEFGAEPGEPVSVGNHKRELIALVNSFQYGSKSLAPVVESGCDVGDDFSVGVLLLHESDLALEVAGLLVAGDPAVADGGVGLGITEVGLDVISALSALGFYVGDDAGVGVSAQGVRVEAKYLGGFS</sequence>
<evidence type="ECO:0000313" key="1">
    <source>
        <dbReference type="EMBL" id="CAI8015869.1"/>
    </source>
</evidence>
<organism evidence="1 2">
    <name type="scientific">Geodia barretti</name>
    <name type="common">Barrett's horny sponge</name>
    <dbReference type="NCBI Taxonomy" id="519541"/>
    <lineage>
        <taxon>Eukaryota</taxon>
        <taxon>Metazoa</taxon>
        <taxon>Porifera</taxon>
        <taxon>Demospongiae</taxon>
        <taxon>Heteroscleromorpha</taxon>
        <taxon>Tetractinellida</taxon>
        <taxon>Astrophorina</taxon>
        <taxon>Geodiidae</taxon>
        <taxon>Geodia</taxon>
    </lineage>
</organism>
<protein>
    <submittedName>
        <fullName evidence="1">Uncharacterized protein</fullName>
    </submittedName>
</protein>
<reference evidence="1" key="1">
    <citation type="submission" date="2023-03" db="EMBL/GenBank/DDBJ databases">
        <authorList>
            <person name="Steffen K."/>
            <person name="Cardenas P."/>
        </authorList>
    </citation>
    <scope>NUCLEOTIDE SEQUENCE</scope>
</reference>
<name>A0AA35RQJ5_GEOBA</name>
<dbReference type="EMBL" id="CASHTH010001473">
    <property type="protein sequence ID" value="CAI8015869.1"/>
    <property type="molecule type" value="Genomic_DNA"/>
</dbReference>
<accession>A0AA35RQJ5</accession>
<dbReference type="Proteomes" id="UP001174909">
    <property type="component" value="Unassembled WGS sequence"/>
</dbReference>
<gene>
    <name evidence="1" type="ORF">GBAR_LOCUS9803</name>
</gene>
<keyword evidence="2" id="KW-1185">Reference proteome</keyword>
<evidence type="ECO:0000313" key="2">
    <source>
        <dbReference type="Proteomes" id="UP001174909"/>
    </source>
</evidence>
<proteinExistence type="predicted"/>
<dbReference type="AlphaFoldDB" id="A0AA35RQJ5"/>